<reference evidence="3" key="1">
    <citation type="submission" date="2016-03" db="EMBL/GenBank/DDBJ databases">
        <title>Updated assembly of Pseudogymnoascus destructans, the fungus causing white-nose syndrome of bats.</title>
        <authorList>
            <person name="Palmer J.M."/>
            <person name="Drees K.P."/>
            <person name="Foster J.T."/>
            <person name="Lindner D.L."/>
        </authorList>
    </citation>
    <scope>NUCLEOTIDE SEQUENCE [LARGE SCALE GENOMIC DNA]</scope>
    <source>
        <strain evidence="3">20631-21</strain>
    </source>
</reference>
<dbReference type="EMBL" id="KV441391">
    <property type="protein sequence ID" value="OAF60450.1"/>
    <property type="molecule type" value="Genomic_DNA"/>
</dbReference>
<dbReference type="AlphaFoldDB" id="A0A177AF49"/>
<evidence type="ECO:0000256" key="1">
    <source>
        <dbReference type="SAM" id="MobiDB-lite"/>
    </source>
</evidence>
<dbReference type="Proteomes" id="UP000077154">
    <property type="component" value="Unassembled WGS sequence"/>
</dbReference>
<dbReference type="RefSeq" id="XP_024325731.1">
    <property type="nucleotide sequence ID" value="XM_024467240.1"/>
</dbReference>
<evidence type="ECO:0000256" key="2">
    <source>
        <dbReference type="SAM" id="SignalP"/>
    </source>
</evidence>
<organism evidence="3">
    <name type="scientific">Pseudogymnoascus destructans</name>
    <dbReference type="NCBI Taxonomy" id="655981"/>
    <lineage>
        <taxon>Eukaryota</taxon>
        <taxon>Fungi</taxon>
        <taxon>Dikarya</taxon>
        <taxon>Ascomycota</taxon>
        <taxon>Pezizomycotina</taxon>
        <taxon>Leotiomycetes</taxon>
        <taxon>Thelebolales</taxon>
        <taxon>Thelebolaceae</taxon>
        <taxon>Pseudogymnoascus</taxon>
    </lineage>
</organism>
<feature type="chain" id="PRO_5008056492" description="Apple domain-containing protein" evidence="2">
    <location>
        <begin position="30"/>
        <end position="370"/>
    </location>
</feature>
<accession>A0A177AF49</accession>
<evidence type="ECO:0008006" key="4">
    <source>
        <dbReference type="Google" id="ProtNLM"/>
    </source>
</evidence>
<feature type="region of interest" description="Disordered" evidence="1">
    <location>
        <begin position="42"/>
        <end position="75"/>
    </location>
</feature>
<dbReference type="GeneID" id="36286670"/>
<sequence length="370" mass="39210">MVHISFNRRSFALIPVALVICANNGIVAAQSQYPNPFAPFATPAPAVQPDDGPSAYPNPFKNNQTQPGAVDSDQSWADGICHSDPTYGAAYVGARDSNGVWACVLLPESNRPQPCFGEPYVDPRTGLQACRTKPTTNCPGSPSCGAGKTYQRADVSAPAGACCSSGNTFSCSCKDGGSYVYDPLSCPVLHRNIRITPTGPRFNLFCNISTKRQEIFAEQAGSFIECVDACGALTGCAGVEFNRLSKQCSFKSEFLTENSEGGANNDVDSASMDPPPQCPGADGQSLTVGGIEYELFCHHGWKVGLPTSHVTKAKDVYDCTRQCTEKGSSCQGANYWFANKDCVMTSAFEFPPTGGDSANAVVGAIPKKQK</sequence>
<feature type="compositionally biased region" description="Polar residues" evidence="1">
    <location>
        <begin position="60"/>
        <end position="75"/>
    </location>
</feature>
<keyword evidence="2" id="KW-0732">Signal</keyword>
<name>A0A177AF49_9PEZI</name>
<dbReference type="OrthoDB" id="4319333at2759"/>
<evidence type="ECO:0000313" key="3">
    <source>
        <dbReference type="EMBL" id="OAF60450.1"/>
    </source>
</evidence>
<feature type="region of interest" description="Disordered" evidence="1">
    <location>
        <begin position="259"/>
        <end position="281"/>
    </location>
</feature>
<dbReference type="VEuPathDB" id="FungiDB:GMDG_01729"/>
<protein>
    <recommendedName>
        <fullName evidence="4">Apple domain-containing protein</fullName>
    </recommendedName>
</protein>
<feature type="signal peptide" evidence="2">
    <location>
        <begin position="1"/>
        <end position="29"/>
    </location>
</feature>
<feature type="compositionally biased region" description="Polar residues" evidence="1">
    <location>
        <begin position="259"/>
        <end position="268"/>
    </location>
</feature>
<dbReference type="eggNOG" id="ENOG502T6I5">
    <property type="taxonomic scope" value="Eukaryota"/>
</dbReference>
<gene>
    <name evidence="3" type="ORF">VC83_03594</name>
</gene>
<proteinExistence type="predicted"/>